<organism evidence="8 9">
    <name type="scientific">Aphanocapsa feldmannii 277cV</name>
    <dbReference type="NCBI Taxonomy" id="2507553"/>
    <lineage>
        <taxon>Bacteria</taxon>
        <taxon>Bacillati</taxon>
        <taxon>Cyanobacteriota</taxon>
        <taxon>Cyanophyceae</taxon>
        <taxon>Oscillatoriophycideae</taxon>
        <taxon>Chroococcales</taxon>
        <taxon>Microcystaceae</taxon>
        <taxon>Aphanocapsa</taxon>
    </lineage>
</organism>
<feature type="active site" description="Proton donor/acceptor" evidence="7">
    <location>
        <position position="89"/>
    </location>
</feature>
<comment type="pathway">
    <text evidence="7">Cell wall biogenesis; peptidoglycan biosynthesis.</text>
</comment>
<reference evidence="8 9" key="1">
    <citation type="journal article" date="2019" name="mSystems">
        <title>Life at home and on the roam: Genomic adaptions reflect the dual lifestyle of an intracellular, facultative symbiont.</title>
        <authorList>
            <person name="Burgsdorf I."/>
        </authorList>
    </citation>
    <scope>NUCLEOTIDE SEQUENCE [LARGE SCALE GENOMIC DNA]</scope>
    <source>
        <strain evidence="8">277cV</strain>
    </source>
</reference>
<comment type="similarity">
    <text evidence="7">Belongs to the aspartate/glutamate racemases family.</text>
</comment>
<dbReference type="AlphaFoldDB" id="A0A524RQ55"/>
<dbReference type="GO" id="GO:0008360">
    <property type="term" value="P:regulation of cell shape"/>
    <property type="evidence" value="ECO:0007669"/>
    <property type="project" value="UniProtKB-KW"/>
</dbReference>
<feature type="binding site" evidence="7">
    <location>
        <begin position="58"/>
        <end position="59"/>
    </location>
    <ligand>
        <name>substrate</name>
    </ligand>
</feature>
<dbReference type="Gene3D" id="3.40.50.1860">
    <property type="match status" value="2"/>
</dbReference>
<dbReference type="Proteomes" id="UP000317990">
    <property type="component" value="Unassembled WGS sequence"/>
</dbReference>
<protein>
    <recommendedName>
        <fullName evidence="2 7">Glutamate racemase</fullName>
        <ecNumber evidence="2 7">5.1.1.3</ecNumber>
    </recommendedName>
</protein>
<dbReference type="FunFam" id="3.40.50.1860:FF:000001">
    <property type="entry name" value="Glutamate racemase"/>
    <property type="match status" value="1"/>
</dbReference>
<keyword evidence="6 7" id="KW-0961">Cell wall biogenesis/degradation</keyword>
<dbReference type="EMBL" id="SRMO01000034">
    <property type="protein sequence ID" value="TGG94552.1"/>
    <property type="molecule type" value="Genomic_DNA"/>
</dbReference>
<evidence type="ECO:0000256" key="3">
    <source>
        <dbReference type="ARBA" id="ARBA00022960"/>
    </source>
</evidence>
<evidence type="ECO:0000256" key="5">
    <source>
        <dbReference type="ARBA" id="ARBA00023235"/>
    </source>
</evidence>
<name>A0A524RQ55_9CHRO</name>
<feature type="binding site" evidence="7">
    <location>
        <begin position="197"/>
        <end position="198"/>
    </location>
    <ligand>
        <name>substrate</name>
    </ligand>
</feature>
<comment type="function">
    <text evidence="7">Provides the (R)-glutamate required for cell wall biosynthesis.</text>
</comment>
<sequence length="283" mass="29914">MTPLAAAERLLSFPSSLLEAPIGLFDSGLGGLTVLHRLRSRQPTESLLYLADTARFPYGGRTTAELRTIAVEVAAWMRRQGIKALLTACNTTNAVAIAELQRHAGVPVVGLISAAAAVVDSASVGVLATAATVASGAYGQAIRHRRGDARVVEVACPDLVPLIETGDLDSPELMAAAKRYLTPLLEQGVDTIVLGCTHYPLLTPQLQQLLPPGVRLLDPAVPAVEVLAGMLRRTGLRRQGSMVADRRLVCTGCPERFASAAEPWLGHRPGVSRVNLRMAHGGS</sequence>
<dbReference type="PROSITE" id="PS00924">
    <property type="entry name" value="ASP_GLU_RACEMASE_2"/>
    <property type="match status" value="1"/>
</dbReference>
<dbReference type="HAMAP" id="MF_00258">
    <property type="entry name" value="Glu_racemase"/>
    <property type="match status" value="1"/>
</dbReference>
<dbReference type="GO" id="GO:0009252">
    <property type="term" value="P:peptidoglycan biosynthetic process"/>
    <property type="evidence" value="ECO:0007669"/>
    <property type="project" value="UniProtKB-UniRule"/>
</dbReference>
<evidence type="ECO:0000313" key="8">
    <source>
        <dbReference type="EMBL" id="TGG94552.1"/>
    </source>
</evidence>
<accession>A0A524RQ55</accession>
<gene>
    <name evidence="7" type="primary">murI</name>
    <name evidence="8" type="ORF">ERJ67_02735</name>
</gene>
<feature type="active site" description="Proton donor/acceptor" evidence="7">
    <location>
        <position position="196"/>
    </location>
</feature>
<dbReference type="GO" id="GO:0008881">
    <property type="term" value="F:glutamate racemase activity"/>
    <property type="evidence" value="ECO:0007669"/>
    <property type="project" value="UniProtKB-UniRule"/>
</dbReference>
<dbReference type="InterPro" id="IPR004391">
    <property type="entry name" value="Glu_race"/>
</dbReference>
<dbReference type="PANTHER" id="PTHR21198">
    <property type="entry name" value="GLUTAMATE RACEMASE"/>
    <property type="match status" value="1"/>
</dbReference>
<evidence type="ECO:0000256" key="1">
    <source>
        <dbReference type="ARBA" id="ARBA00001602"/>
    </source>
</evidence>
<evidence type="ECO:0000256" key="4">
    <source>
        <dbReference type="ARBA" id="ARBA00022984"/>
    </source>
</evidence>
<dbReference type="Pfam" id="PF01177">
    <property type="entry name" value="Asp_Glu_race"/>
    <property type="match status" value="1"/>
</dbReference>
<evidence type="ECO:0000256" key="7">
    <source>
        <dbReference type="HAMAP-Rule" id="MF_00258"/>
    </source>
</evidence>
<dbReference type="SUPFAM" id="SSF53681">
    <property type="entry name" value="Aspartate/glutamate racemase"/>
    <property type="match status" value="2"/>
</dbReference>
<dbReference type="InterPro" id="IPR001920">
    <property type="entry name" value="Asp/Glu_race"/>
</dbReference>
<keyword evidence="4 7" id="KW-0573">Peptidoglycan synthesis</keyword>
<dbReference type="InterPro" id="IPR015942">
    <property type="entry name" value="Asp/Glu/hydantoin_racemase"/>
</dbReference>
<dbReference type="PANTHER" id="PTHR21198:SF2">
    <property type="entry name" value="GLUTAMATE RACEMASE"/>
    <property type="match status" value="1"/>
</dbReference>
<feature type="binding site" evidence="7">
    <location>
        <begin position="90"/>
        <end position="91"/>
    </location>
    <ligand>
        <name>substrate</name>
    </ligand>
</feature>
<keyword evidence="5 7" id="KW-0413">Isomerase</keyword>
<comment type="catalytic activity">
    <reaction evidence="1 7">
        <text>L-glutamate = D-glutamate</text>
        <dbReference type="Rhea" id="RHEA:12813"/>
        <dbReference type="ChEBI" id="CHEBI:29985"/>
        <dbReference type="ChEBI" id="CHEBI:29986"/>
        <dbReference type="EC" id="5.1.1.3"/>
    </reaction>
</comment>
<dbReference type="NCBIfam" id="TIGR00067">
    <property type="entry name" value="glut_race"/>
    <property type="match status" value="1"/>
</dbReference>
<comment type="caution">
    <text evidence="8">The sequence shown here is derived from an EMBL/GenBank/DDBJ whole genome shotgun (WGS) entry which is preliminary data.</text>
</comment>
<dbReference type="InterPro" id="IPR033134">
    <property type="entry name" value="Asp/Glu_racemase_AS_2"/>
</dbReference>
<keyword evidence="3 7" id="KW-0133">Cell shape</keyword>
<dbReference type="UniPathway" id="UPA00219"/>
<evidence type="ECO:0000313" key="9">
    <source>
        <dbReference type="Proteomes" id="UP000317990"/>
    </source>
</evidence>
<feature type="binding site" evidence="7">
    <location>
        <begin position="26"/>
        <end position="27"/>
    </location>
    <ligand>
        <name>substrate</name>
    </ligand>
</feature>
<dbReference type="GO" id="GO:0071555">
    <property type="term" value="P:cell wall organization"/>
    <property type="evidence" value="ECO:0007669"/>
    <property type="project" value="UniProtKB-KW"/>
</dbReference>
<evidence type="ECO:0000256" key="2">
    <source>
        <dbReference type="ARBA" id="ARBA00013090"/>
    </source>
</evidence>
<proteinExistence type="inferred from homology"/>
<dbReference type="EC" id="5.1.1.3" evidence="2 7"/>
<evidence type="ECO:0000256" key="6">
    <source>
        <dbReference type="ARBA" id="ARBA00023316"/>
    </source>
</evidence>